<dbReference type="PaxDb" id="4565-Traes_7AS_1135BEC74.2"/>
<reference evidence="3" key="2">
    <citation type="submission" date="2018-10" db="UniProtKB">
        <authorList>
            <consortium name="EnsemblPlants"/>
        </authorList>
    </citation>
    <scope>IDENTIFICATION</scope>
</reference>
<dbReference type="PANTHER" id="PTHR13833:SF79">
    <property type="entry name" value="OS06G0269300 PROTEIN"/>
    <property type="match status" value="1"/>
</dbReference>
<dbReference type="Gramene" id="TraesROB_scaffold_060540_01G000100.1">
    <property type="protein sequence ID" value="TraesROB_scaffold_060540_01G000100.1"/>
    <property type="gene ID" value="TraesROB_scaffold_060540_01G000100"/>
</dbReference>
<name>A0A3B6RGG2_WHEAT</name>
<dbReference type="Gene3D" id="2.120.10.30">
    <property type="entry name" value="TolB, C-terminal domain"/>
    <property type="match status" value="1"/>
</dbReference>
<evidence type="ECO:0008006" key="5">
    <source>
        <dbReference type="Google" id="ProtNLM"/>
    </source>
</evidence>
<feature type="compositionally biased region" description="Low complexity" evidence="1">
    <location>
        <begin position="494"/>
        <end position="505"/>
    </location>
</feature>
<keyword evidence="2" id="KW-0732">Signal</keyword>
<dbReference type="Proteomes" id="UP000019116">
    <property type="component" value="Chromosome 7A"/>
</dbReference>
<proteinExistence type="predicted"/>
<reference evidence="3" key="1">
    <citation type="submission" date="2018-08" db="EMBL/GenBank/DDBJ databases">
        <authorList>
            <person name="Rossello M."/>
        </authorList>
    </citation>
    <scope>NUCLEOTIDE SEQUENCE [LARGE SCALE GENOMIC DNA]</scope>
    <source>
        <strain evidence="3">cv. Chinese Spring</strain>
    </source>
</reference>
<keyword evidence="4" id="KW-1185">Reference proteome</keyword>
<evidence type="ECO:0000256" key="2">
    <source>
        <dbReference type="SAM" id="SignalP"/>
    </source>
</evidence>
<feature type="chain" id="PRO_5043179987" description="NHL repeat-containing protein" evidence="2">
    <location>
        <begin position="33"/>
        <end position="570"/>
    </location>
</feature>
<feature type="compositionally biased region" description="Basic residues" evidence="1">
    <location>
        <begin position="364"/>
        <end position="378"/>
    </location>
</feature>
<feature type="signal peptide" evidence="2">
    <location>
        <begin position="1"/>
        <end position="32"/>
    </location>
</feature>
<dbReference type="STRING" id="4565.A0A3B6RGG2"/>
<sequence length="570" mass="63264">MDASAASAAGARGVAALLVAALLLGAPVSASAASSYPAKVLGGLLTSTATAVAKKLWSLKSTARTATAAAAAASGRSMVKYEGGYAVETVFDGSNLGIEPHSVELTPAGDLLLLDSMNSNLYRVQLPLSRYSRPKLVAGSLEGLSGHVDGRLREAKLNHPKGFTVDDRGNIYVADAMNMAIRKISDTGVTTIAGGKSMRGGHMDGPSDDAKFSTDFEIRYISSSCSLLVIDRGNQAIREIPLQPDDCEYQDEAGFPLGTISPQSVALLFAAGFFGYMLALLQRRVLGMVSATEEPQMPPRPSNASIPPYQPYQPYQQPFKPSFRPPLIPNEDEAGKHEAEEGFFTSVGKLMGGAKSSVADMFSRKKRPARQHHQHHQQPRGSHWPVQESYAIPHEETPPPLDSRGPTPQKNYGFVTTEPEKAHHVRHGQPYLGGWDARGPHHQQQVYPHHQQQQQHRQQLEQQVYRQQQQHRQPPEQQAYHLQQHQHQQRRQPEQQMYQLQQHRQYSSGPQTFYEQSCETTNEVVFGAVQEVDSKRRMVEIKAVNYGDTFYEQYGMRYRNNYIGYNSNNY</sequence>
<dbReference type="InterPro" id="IPR011042">
    <property type="entry name" value="6-blade_b-propeller_TolB-like"/>
</dbReference>
<feature type="region of interest" description="Disordered" evidence="1">
    <location>
        <begin position="362"/>
        <end position="514"/>
    </location>
</feature>
<protein>
    <recommendedName>
        <fullName evidence="5">NHL repeat-containing protein</fullName>
    </recommendedName>
</protein>
<dbReference type="OMA" id="QLHYDDC"/>
<organism evidence="3">
    <name type="scientific">Triticum aestivum</name>
    <name type="common">Wheat</name>
    <dbReference type="NCBI Taxonomy" id="4565"/>
    <lineage>
        <taxon>Eukaryota</taxon>
        <taxon>Viridiplantae</taxon>
        <taxon>Streptophyta</taxon>
        <taxon>Embryophyta</taxon>
        <taxon>Tracheophyta</taxon>
        <taxon>Spermatophyta</taxon>
        <taxon>Magnoliopsida</taxon>
        <taxon>Liliopsida</taxon>
        <taxon>Poales</taxon>
        <taxon>Poaceae</taxon>
        <taxon>BOP clade</taxon>
        <taxon>Pooideae</taxon>
        <taxon>Triticodae</taxon>
        <taxon>Triticeae</taxon>
        <taxon>Triticinae</taxon>
        <taxon>Triticum</taxon>
    </lineage>
</organism>
<dbReference type="AlphaFoldDB" id="A0A3B6RGG2"/>
<feature type="compositionally biased region" description="Low complexity" evidence="1">
    <location>
        <begin position="442"/>
        <end position="486"/>
    </location>
</feature>
<accession>A0A3B6RGG2</accession>
<dbReference type="Gramene" id="TraesCLE_scaffold_076173_01G000200.1">
    <property type="protein sequence ID" value="TraesCLE_scaffold_076173_01G000200.1"/>
    <property type="gene ID" value="TraesCLE_scaffold_076173_01G000200"/>
</dbReference>
<dbReference type="OrthoDB" id="342730at2759"/>
<gene>
    <name evidence="3" type="primary">LOC123150357</name>
</gene>
<dbReference type="SUPFAM" id="SSF101898">
    <property type="entry name" value="NHL repeat"/>
    <property type="match status" value="1"/>
</dbReference>
<dbReference type="Gramene" id="TraesCS7A03G0490100.1">
    <property type="protein sequence ID" value="TraesCS7A03G0490100.1.CDS"/>
    <property type="gene ID" value="TraesCS7A03G0490100"/>
</dbReference>
<evidence type="ECO:0000313" key="3">
    <source>
        <dbReference type="EnsemblPlants" id="TraesCS7A02G209600.1"/>
    </source>
</evidence>
<evidence type="ECO:0000256" key="1">
    <source>
        <dbReference type="SAM" id="MobiDB-lite"/>
    </source>
</evidence>
<dbReference type="EnsemblPlants" id="TraesCS7A02G209600.1">
    <property type="protein sequence ID" value="TraesCS7A02G209600.1"/>
    <property type="gene ID" value="TraesCS7A02G209600"/>
</dbReference>
<dbReference type="PANTHER" id="PTHR13833">
    <property type="match status" value="1"/>
</dbReference>
<dbReference type="Gramene" id="TraesCS7A02G209600.1">
    <property type="protein sequence ID" value="TraesCS7A02G209600.1"/>
    <property type="gene ID" value="TraesCS7A02G209600"/>
</dbReference>
<evidence type="ECO:0000313" key="4">
    <source>
        <dbReference type="Proteomes" id="UP000019116"/>
    </source>
</evidence>